<dbReference type="GO" id="GO:0046872">
    <property type="term" value="F:metal ion binding"/>
    <property type="evidence" value="ECO:0007669"/>
    <property type="project" value="InterPro"/>
</dbReference>
<organism evidence="2">
    <name type="scientific">Picea sitchensis</name>
    <name type="common">Sitka spruce</name>
    <name type="synonym">Pinus sitchensis</name>
    <dbReference type="NCBI Taxonomy" id="3332"/>
    <lineage>
        <taxon>Eukaryota</taxon>
        <taxon>Viridiplantae</taxon>
        <taxon>Streptophyta</taxon>
        <taxon>Embryophyta</taxon>
        <taxon>Tracheophyta</taxon>
        <taxon>Spermatophyta</taxon>
        <taxon>Pinopsida</taxon>
        <taxon>Pinidae</taxon>
        <taxon>Conifers I</taxon>
        <taxon>Pinales</taxon>
        <taxon>Pinaceae</taxon>
        <taxon>Picea</taxon>
    </lineage>
</organism>
<dbReference type="InterPro" id="IPR006121">
    <property type="entry name" value="HMA_dom"/>
</dbReference>
<accession>A9NSK1</accession>
<dbReference type="EMBL" id="EF084291">
    <property type="protein sequence ID" value="ABK23612.1"/>
    <property type="molecule type" value="mRNA"/>
</dbReference>
<dbReference type="PANTHER" id="PTHR46119:SF15">
    <property type="entry name" value="PROTEIN SODIUM POTASSIUM ROOT DEFECTIVE 2"/>
    <property type="match status" value="1"/>
</dbReference>
<dbReference type="InterPro" id="IPR044526">
    <property type="entry name" value="NAKR1-3"/>
</dbReference>
<dbReference type="Gene3D" id="3.30.70.100">
    <property type="match status" value="1"/>
</dbReference>
<feature type="domain" description="HMA" evidence="1">
    <location>
        <begin position="29"/>
        <end position="92"/>
    </location>
</feature>
<dbReference type="OMA" id="GTQIMAP"/>
<name>A9NSK1_PICSI</name>
<proteinExistence type="evidence at transcript level"/>
<dbReference type="PANTHER" id="PTHR46119">
    <property type="entry name" value="OS08G0405700 PROTEIN"/>
    <property type="match status" value="1"/>
</dbReference>
<sequence>MVFSHQATQMAPATTEMLRSAEALTMPGVQVIVLYANMSCQECRDKVTKVLSKMDDLLDYVVDLTQKKVTVRGRVDPKKRMQRIRSMADDKKRKTIDQFEGLEAKDTIIATA</sequence>
<protein>
    <recommendedName>
        <fullName evidence="1">HMA domain-containing protein</fullName>
    </recommendedName>
</protein>
<dbReference type="SUPFAM" id="SSF55008">
    <property type="entry name" value="HMA, heavy metal-associated domain"/>
    <property type="match status" value="1"/>
</dbReference>
<dbReference type="Pfam" id="PF00403">
    <property type="entry name" value="HMA"/>
    <property type="match status" value="1"/>
</dbReference>
<evidence type="ECO:0000259" key="1">
    <source>
        <dbReference type="PROSITE" id="PS50846"/>
    </source>
</evidence>
<dbReference type="InterPro" id="IPR036163">
    <property type="entry name" value="HMA_dom_sf"/>
</dbReference>
<dbReference type="PROSITE" id="PS50846">
    <property type="entry name" value="HMA_2"/>
    <property type="match status" value="1"/>
</dbReference>
<reference evidence="2" key="1">
    <citation type="journal article" date="2008" name="BMC Genomics">
        <title>A conifer genomics resource of 200,000 spruce (Picea spp.) ESTs and 6,464 high-quality, sequence-finished full-length cDNAs for Sitka spruce (Picea sitchensis).</title>
        <authorList>
            <person name="Ralph S.G."/>
            <person name="Chun H.J."/>
            <person name="Kolosova N."/>
            <person name="Cooper D."/>
            <person name="Oddy C."/>
            <person name="Ritland C.E."/>
            <person name="Kirkpatrick R."/>
            <person name="Moore R."/>
            <person name="Barber S."/>
            <person name="Holt R.A."/>
            <person name="Jones S.J."/>
            <person name="Marra M.A."/>
            <person name="Douglas C.J."/>
            <person name="Ritland K."/>
            <person name="Bohlmann J."/>
        </authorList>
    </citation>
    <scope>NUCLEOTIDE SEQUENCE</scope>
    <source>
        <tissue evidence="2">Bark</tissue>
    </source>
</reference>
<evidence type="ECO:0000313" key="2">
    <source>
        <dbReference type="EMBL" id="ABK23612.1"/>
    </source>
</evidence>
<dbReference type="AlphaFoldDB" id="A9NSK1"/>
<dbReference type="CDD" id="cd00371">
    <property type="entry name" value="HMA"/>
    <property type="match status" value="1"/>
</dbReference>